<evidence type="ECO:0000313" key="6">
    <source>
        <dbReference type="EMBL" id="GAA2519275.1"/>
    </source>
</evidence>
<sequence>MRTLTRRPSLESGLSDGRRRNDPRQYDAHAADWWRRGGPFAVLRWLAAARAAMAPTPRREGAVLVDVGCGGGLLAPFLPPGYLHIGVDLRAASLTVAAGHGVLPAQGDAGALPLASGCADVVVAGEIFEHVNDLAAAVGECCRLLRPGGLLIVDTLNDTWLSRTLTVTIGERLPRVPRGLHDPSRYVSPRLLTALCARHGVDLQVTGARPTLWPTLRWLASGADTGRIVPSRWTTVLYQAVGVRSGGQA</sequence>
<evidence type="ECO:0000256" key="2">
    <source>
        <dbReference type="ARBA" id="ARBA00022679"/>
    </source>
</evidence>
<name>A0ABN3ND23_9ACTN</name>
<dbReference type="SUPFAM" id="SSF53335">
    <property type="entry name" value="S-adenosyl-L-methionine-dependent methyltransferases"/>
    <property type="match status" value="1"/>
</dbReference>
<dbReference type="PANTHER" id="PTHR43464">
    <property type="entry name" value="METHYLTRANSFERASE"/>
    <property type="match status" value="1"/>
</dbReference>
<evidence type="ECO:0000259" key="5">
    <source>
        <dbReference type="Pfam" id="PF08241"/>
    </source>
</evidence>
<keyword evidence="2" id="KW-0808">Transferase</keyword>
<dbReference type="InterPro" id="IPR029063">
    <property type="entry name" value="SAM-dependent_MTases_sf"/>
</dbReference>
<dbReference type="RefSeq" id="WP_344170441.1">
    <property type="nucleotide sequence ID" value="NZ_BAAARY010000005.1"/>
</dbReference>
<evidence type="ECO:0000256" key="3">
    <source>
        <dbReference type="ARBA" id="ARBA00022691"/>
    </source>
</evidence>
<dbReference type="Gene3D" id="3.40.50.150">
    <property type="entry name" value="Vaccinia Virus protein VP39"/>
    <property type="match status" value="1"/>
</dbReference>
<comment type="caution">
    <text evidence="6">The sequence shown here is derived from an EMBL/GenBank/DDBJ whole genome shotgun (WGS) entry which is preliminary data.</text>
</comment>
<gene>
    <name evidence="6" type="ORF">GCM10010201_15450</name>
</gene>
<reference evidence="6 7" key="1">
    <citation type="journal article" date="2019" name="Int. J. Syst. Evol. Microbiol.">
        <title>The Global Catalogue of Microorganisms (GCM) 10K type strain sequencing project: providing services to taxonomists for standard genome sequencing and annotation.</title>
        <authorList>
            <consortium name="The Broad Institute Genomics Platform"/>
            <consortium name="The Broad Institute Genome Sequencing Center for Infectious Disease"/>
            <person name="Wu L."/>
            <person name="Ma J."/>
        </authorList>
    </citation>
    <scope>NUCLEOTIDE SEQUENCE [LARGE SCALE GENOMIC DNA]</scope>
    <source>
        <strain evidence="6 7">JCM 3367</strain>
    </source>
</reference>
<proteinExistence type="predicted"/>
<evidence type="ECO:0000313" key="7">
    <source>
        <dbReference type="Proteomes" id="UP001499978"/>
    </source>
</evidence>
<feature type="region of interest" description="Disordered" evidence="4">
    <location>
        <begin position="1"/>
        <end position="23"/>
    </location>
</feature>
<keyword evidence="7" id="KW-1185">Reference proteome</keyword>
<organism evidence="6 7">
    <name type="scientific">Pilimelia columellifera subsp. columellifera</name>
    <dbReference type="NCBI Taxonomy" id="706583"/>
    <lineage>
        <taxon>Bacteria</taxon>
        <taxon>Bacillati</taxon>
        <taxon>Actinomycetota</taxon>
        <taxon>Actinomycetes</taxon>
        <taxon>Micromonosporales</taxon>
        <taxon>Micromonosporaceae</taxon>
        <taxon>Pilimelia</taxon>
    </lineage>
</organism>
<dbReference type="EMBL" id="BAAARY010000005">
    <property type="protein sequence ID" value="GAA2519275.1"/>
    <property type="molecule type" value="Genomic_DNA"/>
</dbReference>
<keyword evidence="1" id="KW-0489">Methyltransferase</keyword>
<dbReference type="PANTHER" id="PTHR43464:SF19">
    <property type="entry name" value="UBIQUINONE BIOSYNTHESIS O-METHYLTRANSFERASE, MITOCHONDRIAL"/>
    <property type="match status" value="1"/>
</dbReference>
<accession>A0ABN3ND23</accession>
<protein>
    <recommendedName>
        <fullName evidence="5">Methyltransferase type 11 domain-containing protein</fullName>
    </recommendedName>
</protein>
<dbReference type="CDD" id="cd02440">
    <property type="entry name" value="AdoMet_MTases"/>
    <property type="match status" value="1"/>
</dbReference>
<dbReference type="InterPro" id="IPR013216">
    <property type="entry name" value="Methyltransf_11"/>
</dbReference>
<evidence type="ECO:0000256" key="4">
    <source>
        <dbReference type="SAM" id="MobiDB-lite"/>
    </source>
</evidence>
<dbReference type="Proteomes" id="UP001499978">
    <property type="component" value="Unassembled WGS sequence"/>
</dbReference>
<keyword evidence="3" id="KW-0949">S-adenosyl-L-methionine</keyword>
<feature type="domain" description="Methyltransferase type 11" evidence="5">
    <location>
        <begin position="65"/>
        <end position="153"/>
    </location>
</feature>
<dbReference type="Pfam" id="PF08241">
    <property type="entry name" value="Methyltransf_11"/>
    <property type="match status" value="1"/>
</dbReference>
<evidence type="ECO:0000256" key="1">
    <source>
        <dbReference type="ARBA" id="ARBA00022603"/>
    </source>
</evidence>